<dbReference type="Gene3D" id="3.90.70.10">
    <property type="entry name" value="Cysteine proteinases"/>
    <property type="match status" value="1"/>
</dbReference>
<evidence type="ECO:0000256" key="1">
    <source>
        <dbReference type="SAM" id="Coils"/>
    </source>
</evidence>
<dbReference type="EMBL" id="CP009334">
    <property type="protein sequence ID" value="AJG74121.1"/>
    <property type="molecule type" value="Genomic_DNA"/>
</dbReference>
<evidence type="ECO:0000313" key="7">
    <source>
        <dbReference type="EMBL" id="QKH22658.1"/>
    </source>
</evidence>
<reference evidence="7 9" key="3">
    <citation type="submission" date="2020-05" db="EMBL/GenBank/DDBJ databases">
        <title>FDA dAtabase for Regulatory Grade micrObial Sequences (FDA-ARGOS): Supporting development and validation of Infectious Disease Dx tests.</title>
        <authorList>
            <person name="Nelson B."/>
            <person name="Plummer A."/>
            <person name="Tallon L."/>
            <person name="Sadzewicz L."/>
            <person name="Zhao X."/>
            <person name="Vavikolanu K."/>
            <person name="Mehta A."/>
            <person name="Aluvathingal J."/>
            <person name="Nadendla S."/>
            <person name="Myers T."/>
            <person name="Yan Y."/>
            <person name="Sichtig H."/>
        </authorList>
    </citation>
    <scope>NUCLEOTIDE SEQUENCE [LARGE SCALE GENOMIC DNA]</scope>
    <source>
        <strain evidence="7 9">FDAARGOS_795</strain>
        <plasmid evidence="7 9">unnamed3</plasmid>
    </source>
</reference>
<dbReference type="RefSeq" id="WP_000648047.1">
    <property type="nucleotide sequence ID" value="NZ_CP009334.1"/>
</dbReference>
<gene>
    <name evidence="5" type="ORF">BF38_5908</name>
    <name evidence="6" type="ORF">FO599_01370</name>
    <name evidence="7" type="ORF">FOC89_01340</name>
</gene>
<reference evidence="5 8" key="1">
    <citation type="journal article" date="2015" name="Genome Announc.">
        <title>Complete genome sequences for 35 biothreat assay-relevant bacillus species.</title>
        <authorList>
            <person name="Johnson S.L."/>
            <person name="Daligault H.E."/>
            <person name="Davenport K.W."/>
            <person name="Jaissle J."/>
            <person name="Frey K.G."/>
            <person name="Ladner J.T."/>
            <person name="Broomall S.M."/>
            <person name="Bishop-Lilly K.A."/>
            <person name="Bruce D.C."/>
            <person name="Gibbons H.S."/>
            <person name="Coyne S.R."/>
            <person name="Lo C.C."/>
            <person name="Meincke L."/>
            <person name="Munk A.C."/>
            <person name="Koroleva G.I."/>
            <person name="Rosenzweig C.N."/>
            <person name="Palacios G.F."/>
            <person name="Redden C.L."/>
            <person name="Minogue T.D."/>
            <person name="Chain P.S."/>
        </authorList>
    </citation>
    <scope>NUCLEOTIDE SEQUENCE [LARGE SCALE GENOMIC DNA]</scope>
    <source>
        <strain evidence="5 8">HD1011</strain>
        <plasmid evidence="5 8">2</plasmid>
    </source>
</reference>
<keyword evidence="3" id="KW-0732">Signal</keyword>
<evidence type="ECO:0000256" key="2">
    <source>
        <dbReference type="SAM" id="MobiDB-lite"/>
    </source>
</evidence>
<organism evidence="7 9">
    <name type="scientific">Bacillus thuringiensis</name>
    <dbReference type="NCBI Taxonomy" id="1428"/>
    <lineage>
        <taxon>Bacteria</taxon>
        <taxon>Bacillati</taxon>
        <taxon>Bacillota</taxon>
        <taxon>Bacilli</taxon>
        <taxon>Bacillales</taxon>
        <taxon>Bacillaceae</taxon>
        <taxon>Bacillus</taxon>
        <taxon>Bacillus cereus group</taxon>
    </lineage>
</organism>
<feature type="coiled-coil region" evidence="1">
    <location>
        <begin position="62"/>
        <end position="113"/>
    </location>
</feature>
<dbReference type="Pfam" id="PF13529">
    <property type="entry name" value="Peptidase_C39_2"/>
    <property type="match status" value="1"/>
</dbReference>
<dbReference type="EMBL" id="CP053979">
    <property type="protein sequence ID" value="QKH22658.1"/>
    <property type="molecule type" value="Genomic_DNA"/>
</dbReference>
<reference evidence="6" key="2">
    <citation type="submission" date="2019-07" db="EMBL/GenBank/DDBJ databases">
        <title>Phylogenomic Reclassification of ATCC Bacillus Strains and Various Taxa within the Genus Bacillus.</title>
        <authorList>
            <person name="Riojas M.A."/>
            <person name="Frank A.M."/>
            <person name="Fenn S.L."/>
            <person name="King S.P."/>
            <person name="Brower S.M."/>
            <person name="Hazbon M.H."/>
        </authorList>
    </citation>
    <scope>NUCLEOTIDE SEQUENCE</scope>
    <source>
        <strain evidence="6">ATCC 35646</strain>
    </source>
</reference>
<dbReference type="KEGG" id="btw:BF38_5908"/>
<geneLocation type="plasmid" evidence="7 9">
    <name>unnamed3</name>
</geneLocation>
<dbReference type="Proteomes" id="UP000031876">
    <property type="component" value="Plasmid 2"/>
</dbReference>
<accession>A0A0B5NJM8</accession>
<name>A0A0B5NJM8_BACTU</name>
<keyword evidence="1" id="KW-0175">Coiled coil</keyword>
<dbReference type="Proteomes" id="UP001181533">
    <property type="component" value="Unassembled WGS sequence"/>
</dbReference>
<evidence type="ECO:0000313" key="6">
    <source>
        <dbReference type="EMBL" id="MDR4174782.1"/>
    </source>
</evidence>
<feature type="domain" description="Peptidase C39-like" evidence="4">
    <location>
        <begin position="684"/>
        <end position="847"/>
    </location>
</feature>
<keyword evidence="7" id="KW-0614">Plasmid</keyword>
<dbReference type="Proteomes" id="UP000501107">
    <property type="component" value="Plasmid unnamed3"/>
</dbReference>
<dbReference type="PANTHER" id="PTHR37806">
    <property type="entry name" value="LMO0724 PROTEIN"/>
    <property type="match status" value="1"/>
</dbReference>
<evidence type="ECO:0000313" key="8">
    <source>
        <dbReference type="Proteomes" id="UP000031876"/>
    </source>
</evidence>
<geneLocation type="plasmid" evidence="5 8">
    <name>2</name>
</geneLocation>
<dbReference type="PANTHER" id="PTHR37806:SF1">
    <property type="entry name" value="PEPTIDASE C39-LIKE DOMAIN-CONTAINING PROTEIN"/>
    <property type="match status" value="1"/>
</dbReference>
<feature type="region of interest" description="Disordered" evidence="2">
    <location>
        <begin position="125"/>
        <end position="157"/>
    </location>
</feature>
<dbReference type="EMBL" id="VKQN01000001">
    <property type="protein sequence ID" value="MDR4174782.1"/>
    <property type="molecule type" value="Genomic_DNA"/>
</dbReference>
<evidence type="ECO:0000259" key="4">
    <source>
        <dbReference type="Pfam" id="PF13529"/>
    </source>
</evidence>
<evidence type="ECO:0000313" key="5">
    <source>
        <dbReference type="EMBL" id="AJG74121.1"/>
    </source>
</evidence>
<feature type="chain" id="PRO_5043118687" evidence="3">
    <location>
        <begin position="29"/>
        <end position="876"/>
    </location>
</feature>
<feature type="compositionally biased region" description="Basic and acidic residues" evidence="2">
    <location>
        <begin position="129"/>
        <end position="157"/>
    </location>
</feature>
<protein>
    <submittedName>
        <fullName evidence="7">C39 family peptidase</fullName>
    </submittedName>
    <submittedName>
        <fullName evidence="6">N-acetylmuramoyl-L-alanine amidase</fullName>
    </submittedName>
    <submittedName>
        <fullName evidence="5">Peptidase C39 like family protein</fullName>
    </submittedName>
</protein>
<dbReference type="AlphaFoldDB" id="A0A0B5NJM8"/>
<evidence type="ECO:0000313" key="9">
    <source>
        <dbReference type="Proteomes" id="UP000501107"/>
    </source>
</evidence>
<evidence type="ECO:0000256" key="3">
    <source>
        <dbReference type="SAM" id="SignalP"/>
    </source>
</evidence>
<sequence length="876" mass="99513">MKASNITKLATTGLVVLGALTFPSSSLAEVGNQATKKIEMVQEQNQETVKSGEVTQKDLLKLQDYLKQQEKLFADEDKLKEQQNKEKDITVENKELENKFVELQTKQDKLAKEIQTFKESIKYPSETVGVEKKDENKVETEQDAEKEYVKKREDNKKAVKEVQDKLQELKVKEEQQKKEAELKAKQEAELKAKQEAELKAKEESDSKAKVEAETKAKEEADAKVKKEAEDKAKLDAETKAKQEAELKEKQDKEEKAKVEAETKAKQESELKVKEEQEKKDAETKAKADAELKAKEESELKAKQEAELKAKEEAELKAKSVAPQLASSQASDRPVIKRIKMEKNFLTYEEPSLSSPISCEYLPQTVNVVEEGKDGWVKIKTYFGDKWLLIEQTKRVKIDRVFYTYNEPSLSSGISSGFSPQTVTVLEERPDGWMKIKTYFGDKWMLKEQKKLPMDRDFYTYNGPSLSSGVSSYFLAQKLEVIEERADGWVKVNTYLGHKWVTKDMKKVWMTKNFFIYNDASLSSGIASECGAQPVGVLEEREDGWIKIDTWLGHKWVKTTEKKVWMTKNFFLYNDSNYESGIASECSPQPVGVIEERAGGWIKIHTWLGHKWVNTVQNEAKHENIYFNKVFFAYDSPNFSSNVAGKFAPQTVEVKEKRGAWVRIGTGLGDKWVNKDTLNNDLVLLDVPHYYQYPSLYNGCEVVSLQMLVEYHTGQRFNMVNFAMQMPMDTTPMVKQGGRYKTWGDPDVGFVGDVTGKRPGFSINPAPLKRLLDQYAKGTNLTGSSFSVLENYVRNGKPVVAWVTEGLTTPNSSVTWKTPSGKTIYAKFNTHAVTITGVDGNNVYYNDPVTGQKNARASKSHFENIYNQMGQKALSIN</sequence>
<proteinExistence type="predicted"/>
<feature type="region of interest" description="Disordered" evidence="2">
    <location>
        <begin position="169"/>
        <end position="305"/>
    </location>
</feature>
<feature type="signal peptide" evidence="3">
    <location>
        <begin position="1"/>
        <end position="28"/>
    </location>
</feature>
<dbReference type="InterPro" id="IPR039564">
    <property type="entry name" value="Peptidase_C39-like"/>
</dbReference>